<evidence type="ECO:0000256" key="1">
    <source>
        <dbReference type="SAM" id="Phobius"/>
    </source>
</evidence>
<accession>A0A518DSM6</accession>
<evidence type="ECO:0000313" key="2">
    <source>
        <dbReference type="EMBL" id="QDU94847.1"/>
    </source>
</evidence>
<dbReference type="AlphaFoldDB" id="A0A518DSM6"/>
<protein>
    <submittedName>
        <fullName evidence="2">Uncharacterized protein</fullName>
    </submittedName>
</protein>
<feature type="transmembrane region" description="Helical" evidence="1">
    <location>
        <begin position="86"/>
        <end position="106"/>
    </location>
</feature>
<gene>
    <name evidence="2" type="ORF">Pla8534_26550</name>
</gene>
<keyword evidence="1" id="KW-0812">Transmembrane</keyword>
<keyword evidence="1" id="KW-1133">Transmembrane helix</keyword>
<dbReference type="KEGG" id="lcre:Pla8534_26550"/>
<reference evidence="2 3" key="1">
    <citation type="submission" date="2019-02" db="EMBL/GenBank/DDBJ databases">
        <title>Deep-cultivation of Planctomycetes and their phenomic and genomic characterization uncovers novel biology.</title>
        <authorList>
            <person name="Wiegand S."/>
            <person name="Jogler M."/>
            <person name="Boedeker C."/>
            <person name="Pinto D."/>
            <person name="Vollmers J."/>
            <person name="Rivas-Marin E."/>
            <person name="Kohn T."/>
            <person name="Peeters S.H."/>
            <person name="Heuer A."/>
            <person name="Rast P."/>
            <person name="Oberbeckmann S."/>
            <person name="Bunk B."/>
            <person name="Jeske O."/>
            <person name="Meyerdierks A."/>
            <person name="Storesund J.E."/>
            <person name="Kallscheuer N."/>
            <person name="Luecker S."/>
            <person name="Lage O.M."/>
            <person name="Pohl T."/>
            <person name="Merkel B.J."/>
            <person name="Hornburger P."/>
            <person name="Mueller R.-W."/>
            <person name="Bruemmer F."/>
            <person name="Labrenz M."/>
            <person name="Spormann A.M."/>
            <person name="Op den Camp H."/>
            <person name="Overmann J."/>
            <person name="Amann R."/>
            <person name="Jetten M.S.M."/>
            <person name="Mascher T."/>
            <person name="Medema M.H."/>
            <person name="Devos D.P."/>
            <person name="Kaster A.-K."/>
            <person name="Ovreas L."/>
            <person name="Rohde M."/>
            <person name="Galperin M.Y."/>
            <person name="Jogler C."/>
        </authorList>
    </citation>
    <scope>NUCLEOTIDE SEQUENCE [LARGE SCALE GENOMIC DNA]</scope>
    <source>
        <strain evidence="2 3">Pla85_3_4</strain>
    </source>
</reference>
<proteinExistence type="predicted"/>
<dbReference type="EMBL" id="CP036433">
    <property type="protein sequence ID" value="QDU94847.1"/>
    <property type="molecule type" value="Genomic_DNA"/>
</dbReference>
<organism evidence="2 3">
    <name type="scientific">Lignipirellula cremea</name>
    <dbReference type="NCBI Taxonomy" id="2528010"/>
    <lineage>
        <taxon>Bacteria</taxon>
        <taxon>Pseudomonadati</taxon>
        <taxon>Planctomycetota</taxon>
        <taxon>Planctomycetia</taxon>
        <taxon>Pirellulales</taxon>
        <taxon>Pirellulaceae</taxon>
        <taxon>Lignipirellula</taxon>
    </lineage>
</organism>
<name>A0A518DSM6_9BACT</name>
<sequence length="112" mass="12061">MAGSSLDRGAGGRKIAIIRRVSILKKYPNPFYILLMVVGTIFAVTACAYGMMSVHYAQATGRSAVEAAELLERTDGWMAVLHHHGVTILVGQLVVLGVLTAAAMATDPYWRD</sequence>
<feature type="transmembrane region" description="Helical" evidence="1">
    <location>
        <begin position="31"/>
        <end position="52"/>
    </location>
</feature>
<evidence type="ECO:0000313" key="3">
    <source>
        <dbReference type="Proteomes" id="UP000317648"/>
    </source>
</evidence>
<keyword evidence="3" id="KW-1185">Reference proteome</keyword>
<keyword evidence="1" id="KW-0472">Membrane</keyword>
<dbReference type="Proteomes" id="UP000317648">
    <property type="component" value="Chromosome"/>
</dbReference>